<evidence type="ECO:0000256" key="8">
    <source>
        <dbReference type="ARBA" id="ARBA00047746"/>
    </source>
</evidence>
<keyword evidence="10" id="KW-1185">Reference proteome</keyword>
<keyword evidence="5" id="KW-0547">Nucleotide-binding</keyword>
<dbReference type="GO" id="GO:0006281">
    <property type="term" value="P:DNA repair"/>
    <property type="evidence" value="ECO:0007669"/>
    <property type="project" value="TreeGrafter"/>
</dbReference>
<dbReference type="GO" id="GO:0030145">
    <property type="term" value="F:manganese ion binding"/>
    <property type="evidence" value="ECO:0007669"/>
    <property type="project" value="TreeGrafter"/>
</dbReference>
<evidence type="ECO:0000256" key="3">
    <source>
        <dbReference type="ARBA" id="ARBA00022598"/>
    </source>
</evidence>
<accession>A0A2Z4Q4C0</accession>
<keyword evidence="3 9" id="KW-0436">Ligase</keyword>
<comment type="catalytic activity">
    <reaction evidence="8">
        <text>a 3'-end 3'-phospho-ribonucleotide-RNA + a 5'-end dephospho-ribonucleoside-RNA + GTP = a ribonucleotidyl-ribonucleotide-RNA + GMP + diphosphate</text>
        <dbReference type="Rhea" id="RHEA:68076"/>
        <dbReference type="Rhea" id="RHEA-COMP:10463"/>
        <dbReference type="Rhea" id="RHEA-COMP:13936"/>
        <dbReference type="Rhea" id="RHEA-COMP:17355"/>
        <dbReference type="ChEBI" id="CHEBI:33019"/>
        <dbReference type="ChEBI" id="CHEBI:37565"/>
        <dbReference type="ChEBI" id="CHEBI:58115"/>
        <dbReference type="ChEBI" id="CHEBI:83062"/>
        <dbReference type="ChEBI" id="CHEBI:138284"/>
        <dbReference type="ChEBI" id="CHEBI:173118"/>
        <dbReference type="EC" id="6.5.1.8"/>
    </reaction>
</comment>
<dbReference type="Proteomes" id="UP000251585">
    <property type="component" value="Segment"/>
</dbReference>
<reference evidence="10" key="1">
    <citation type="submission" date="2018-04" db="EMBL/GenBank/DDBJ databases">
        <authorList>
            <person name="Go L.Y."/>
            <person name="Mitchell J.A."/>
        </authorList>
    </citation>
    <scope>NUCLEOTIDE SEQUENCE [LARGE SCALE GENOMIC DNA]</scope>
</reference>
<dbReference type="GO" id="GO:0170057">
    <property type="term" value="F:RNA ligase (GTP) activity"/>
    <property type="evidence" value="ECO:0007669"/>
    <property type="project" value="UniProtKB-EC"/>
</dbReference>
<dbReference type="EC" id="6.5.1.8" evidence="2"/>
<evidence type="ECO:0000256" key="7">
    <source>
        <dbReference type="ARBA" id="ARBA00023211"/>
    </source>
</evidence>
<dbReference type="GO" id="GO:0005525">
    <property type="term" value="F:GTP binding"/>
    <property type="evidence" value="ECO:0007669"/>
    <property type="project" value="UniProtKB-KW"/>
</dbReference>
<keyword evidence="6" id="KW-0342">GTP-binding</keyword>
<dbReference type="InterPro" id="IPR001233">
    <property type="entry name" value="RtcB"/>
</dbReference>
<dbReference type="GO" id="GO:0006396">
    <property type="term" value="P:RNA processing"/>
    <property type="evidence" value="ECO:0007669"/>
    <property type="project" value="InterPro"/>
</dbReference>
<dbReference type="InterPro" id="IPR052915">
    <property type="entry name" value="RtcB-like"/>
</dbReference>
<evidence type="ECO:0000313" key="9">
    <source>
        <dbReference type="EMBL" id="AWY04907.1"/>
    </source>
</evidence>
<dbReference type="GO" id="GO:0003909">
    <property type="term" value="F:DNA ligase activity"/>
    <property type="evidence" value="ECO:0007669"/>
    <property type="project" value="TreeGrafter"/>
</dbReference>
<keyword evidence="7" id="KW-0464">Manganese</keyword>
<organism evidence="9 10">
    <name type="scientific">Microbacterium phage Floof</name>
    <dbReference type="NCBI Taxonomy" id="2201433"/>
    <lineage>
        <taxon>Viruses</taxon>
        <taxon>Duplodnaviria</taxon>
        <taxon>Heunggongvirae</taxon>
        <taxon>Uroviricota</taxon>
        <taxon>Caudoviricetes</taxon>
        <taxon>Casidaviridae</taxon>
        <taxon>Percivalvirus</taxon>
        <taxon>Percivalvirus floof</taxon>
    </lineage>
</organism>
<protein>
    <recommendedName>
        <fullName evidence="2">3'-phosphate/5'-hydroxy nucleic acid ligase</fullName>
        <ecNumber evidence="2">6.5.1.8</ecNumber>
    </recommendedName>
</protein>
<keyword evidence="4" id="KW-0479">Metal-binding</keyword>
<evidence type="ECO:0000256" key="1">
    <source>
        <dbReference type="ARBA" id="ARBA00001936"/>
    </source>
</evidence>
<evidence type="ECO:0000313" key="10">
    <source>
        <dbReference type="Proteomes" id="UP000251585"/>
    </source>
</evidence>
<comment type="cofactor">
    <cofactor evidence="1">
        <name>Mn(2+)</name>
        <dbReference type="ChEBI" id="CHEBI:29035"/>
    </cofactor>
</comment>
<dbReference type="SUPFAM" id="SSF103365">
    <property type="entry name" value="Hypothetical protein PH1602"/>
    <property type="match status" value="1"/>
</dbReference>
<evidence type="ECO:0000256" key="5">
    <source>
        <dbReference type="ARBA" id="ARBA00022741"/>
    </source>
</evidence>
<dbReference type="Pfam" id="PF01139">
    <property type="entry name" value="RtcB"/>
    <property type="match status" value="1"/>
</dbReference>
<dbReference type="InterPro" id="IPR036025">
    <property type="entry name" value="RtcB-like_sf"/>
</dbReference>
<evidence type="ECO:0000256" key="2">
    <source>
        <dbReference type="ARBA" id="ARBA00012726"/>
    </source>
</evidence>
<dbReference type="Gene3D" id="3.90.1860.10">
    <property type="entry name" value="tRNA-splicing ligase RtcB"/>
    <property type="match status" value="1"/>
</dbReference>
<dbReference type="EMBL" id="MH271298">
    <property type="protein sequence ID" value="AWY04907.1"/>
    <property type="molecule type" value="Genomic_DNA"/>
</dbReference>
<gene>
    <name evidence="9" type="primary">72</name>
    <name evidence="9" type="ORF">PBI_FLOOF_72</name>
</gene>
<proteinExistence type="predicted"/>
<evidence type="ECO:0000256" key="4">
    <source>
        <dbReference type="ARBA" id="ARBA00022723"/>
    </source>
</evidence>
<evidence type="ECO:0000256" key="6">
    <source>
        <dbReference type="ARBA" id="ARBA00023134"/>
    </source>
</evidence>
<name>A0A2Z4Q4C0_9CAUD</name>
<dbReference type="GO" id="GO:0042245">
    <property type="term" value="P:RNA repair"/>
    <property type="evidence" value="ECO:0007669"/>
    <property type="project" value="TreeGrafter"/>
</dbReference>
<dbReference type="PANTHER" id="PTHR43749">
    <property type="entry name" value="RNA-SPLICING LIGASE RTCB"/>
    <property type="match status" value="1"/>
</dbReference>
<dbReference type="PANTHER" id="PTHR43749:SF2">
    <property type="entry name" value="RNA-SPLICING LIGASE RTCB"/>
    <property type="match status" value="1"/>
</dbReference>
<sequence>MTSYPVTLTKTAAPVLAWADESTIEDAALQQLRDVSQLPGLHGLRVMPDVHFGKGATVGSVIAMEQALAPAAVGVDIGCGVNAVKTSLHLEDLDATDLAKLRSRFEAVVPVGFGAHDAQRDSRENLPGSFANAAISLFGRFGDLHAPVEDMRTRALASLGTLGGGNHFIELTTDDDNAIWITLHSGSRGIGNILAQRHMEVARELPENQDLPDHLRELSMFYKGTPEMAAYLHDLRWAQEYAMHSRTIMMALVKRELVDYYERFGPEPLGTVTFGEEINCHHNYVAEEVIDGKPMIVTRKGAISARSGELALIPGSMATGSYIVRGLGNPQSFYSASHGAGRKMSRNAAKKRYTAADVARTMQGIEARTDEGVVDEISLAYKDLDSVIAAQRDLVQPVARLRTILCVKG</sequence>